<feature type="region of interest" description="Disordered" evidence="1">
    <location>
        <begin position="260"/>
        <end position="290"/>
    </location>
</feature>
<comment type="caution">
    <text evidence="2">The sequence shown here is derived from an EMBL/GenBank/DDBJ whole genome shotgun (WGS) entry which is preliminary data.</text>
</comment>
<dbReference type="AlphaFoldDB" id="A0A8K0WQA3"/>
<feature type="compositionally biased region" description="Polar residues" evidence="1">
    <location>
        <begin position="223"/>
        <end position="237"/>
    </location>
</feature>
<reference evidence="2" key="1">
    <citation type="journal article" date="2021" name="Nat. Commun.">
        <title>Genetic determinants of endophytism in the Arabidopsis root mycobiome.</title>
        <authorList>
            <person name="Mesny F."/>
            <person name="Miyauchi S."/>
            <person name="Thiergart T."/>
            <person name="Pickel B."/>
            <person name="Atanasova L."/>
            <person name="Karlsson M."/>
            <person name="Huettel B."/>
            <person name="Barry K.W."/>
            <person name="Haridas S."/>
            <person name="Chen C."/>
            <person name="Bauer D."/>
            <person name="Andreopoulos W."/>
            <person name="Pangilinan J."/>
            <person name="LaButti K."/>
            <person name="Riley R."/>
            <person name="Lipzen A."/>
            <person name="Clum A."/>
            <person name="Drula E."/>
            <person name="Henrissat B."/>
            <person name="Kohler A."/>
            <person name="Grigoriev I.V."/>
            <person name="Martin F.M."/>
            <person name="Hacquard S."/>
        </authorList>
    </citation>
    <scope>NUCLEOTIDE SEQUENCE</scope>
    <source>
        <strain evidence="2">MPI-CAGE-CH-0235</strain>
    </source>
</reference>
<organism evidence="2 3">
    <name type="scientific">Stachybotrys elegans</name>
    <dbReference type="NCBI Taxonomy" id="80388"/>
    <lineage>
        <taxon>Eukaryota</taxon>
        <taxon>Fungi</taxon>
        <taxon>Dikarya</taxon>
        <taxon>Ascomycota</taxon>
        <taxon>Pezizomycotina</taxon>
        <taxon>Sordariomycetes</taxon>
        <taxon>Hypocreomycetidae</taxon>
        <taxon>Hypocreales</taxon>
        <taxon>Stachybotryaceae</taxon>
        <taxon>Stachybotrys</taxon>
    </lineage>
</organism>
<dbReference type="Proteomes" id="UP000813444">
    <property type="component" value="Unassembled WGS sequence"/>
</dbReference>
<protein>
    <recommendedName>
        <fullName evidence="4">AAA+ ATPase domain-containing protein</fullName>
    </recommendedName>
</protein>
<dbReference type="EMBL" id="JAGPNK010000008">
    <property type="protein sequence ID" value="KAH7317055.1"/>
    <property type="molecule type" value="Genomic_DNA"/>
</dbReference>
<name>A0A8K0WQA3_9HYPO</name>
<dbReference type="SUPFAM" id="SSF52540">
    <property type="entry name" value="P-loop containing nucleoside triphosphate hydrolases"/>
    <property type="match status" value="1"/>
</dbReference>
<dbReference type="PANTHER" id="PTHR35391">
    <property type="entry name" value="C2H2-TYPE DOMAIN-CONTAINING PROTEIN-RELATED"/>
    <property type="match status" value="1"/>
</dbReference>
<accession>A0A8K0WQA3</accession>
<gene>
    <name evidence="2" type="ORF">B0I35DRAFT_434468</name>
</gene>
<sequence>MAQQAPKPWEPASGGGSSELVEDRRDIFHAARACIGLFSQYTSSSPRSASQEEAHLQLQHFYVWESYLGVFAPFNSSLDKRLQYSDEIRSLFLQMLSVIQINLEFLTSTDPDASAYDKVTSISGLEGTPSEALEAIEASINRLKRIGAMIRKYSIPALDERINANKQRHEYENYTQLSKNIVRFKYKTATPSLRWRLASSMSTRRLRLIYLRRHQSKVERHTNTQPIGNIPQRSAQPLSPLPSIGEDTEGEEQIIQTPMEKGVASTTQTPVRSPTDGVRFGTDASKPVPTPSVIARLRRDRGPSIVSSSEISSTFMAEAPEDYPDPPKCLPNHAEPTCSYCCQPLKEHEMQGVAWARHVDKDLCPFICLSENCEEGPHDFQDFDTWAEHMRDAHTTEWPQLIHEPYIWVCDIDHNEEEFSEEDHFQEHLDSHHSDCTNAEKVAIAELYQKRRKRPRNTCPICGYHLSNRQNVVEEKQELDELAQLDLLAKHVAGHLRQLAFDSSKYFEDQTEATSQLSWATSEANVVDKNSEVYDPSGADLLDGLPLEFPSMGVSLDHGSQRSLNDYDEQWSPEEIEILMKFPEDLPTSAVQEWSQLQQELSESTDADLDTSAPDPIITQLLSQMENMHTSGSHPIDHKPHRVIPFPRNKDMTDRSPIFVQLEARLPSTYPTYKFHRAALFGPNGSGKTQVALEYAYRRCCDPTCSVFWVNAANKTTFTQDYMIIARKLGVREGLNSDVLLASVRDRIERNPPWLLVLDNADDPALFYPPKKRSPAVLNDEHGDSTGEMASLYLSLPSGRNGTVLWTSHSRNIINKLSCVRPVLIDISQMSRGEAIQLLGTSRNESISDEEADLAKVLLEELEFLPLAISQVGAYMRTTSTSIREYLDLLKRARDELRHLQATKPEWCAQYAPLSWKISIDQIRRDDEMAYKILNIIAYVNNKNIPLNIMMEAGLFGDRRPKATSWQENPVAKAVARLGEFAFLELHRDEEGTPSYKMHELVQEATRNQPYALEKQVYFSTAALQIVVMLFPKRGSKRWADCEEYVTHAVQVGELAEICGKEREVSELLTRVSDYFYDHRRWIERELVDKRIYELRKRVLGERHLHTIDSMASLAVTYRKQRRHSDSRRTADKVRTLWLEIFGDKHPSSLQAMYDQAMSWRRSQGRRDDAIGLMDHCFQLSHTVLGAEHLFTKRSGQAYRRWMADEDGPETEPSLC</sequence>
<proteinExistence type="predicted"/>
<evidence type="ECO:0000256" key="1">
    <source>
        <dbReference type="SAM" id="MobiDB-lite"/>
    </source>
</evidence>
<evidence type="ECO:0000313" key="3">
    <source>
        <dbReference type="Proteomes" id="UP000813444"/>
    </source>
</evidence>
<dbReference type="PANTHER" id="PTHR35391:SF7">
    <property type="entry name" value="C2H2-TYPE DOMAIN-CONTAINING PROTEIN"/>
    <property type="match status" value="1"/>
</dbReference>
<evidence type="ECO:0008006" key="4">
    <source>
        <dbReference type="Google" id="ProtNLM"/>
    </source>
</evidence>
<dbReference type="Gene3D" id="3.40.50.300">
    <property type="entry name" value="P-loop containing nucleotide triphosphate hydrolases"/>
    <property type="match status" value="1"/>
</dbReference>
<dbReference type="Gene3D" id="1.25.40.10">
    <property type="entry name" value="Tetratricopeptide repeat domain"/>
    <property type="match status" value="1"/>
</dbReference>
<keyword evidence="3" id="KW-1185">Reference proteome</keyword>
<dbReference type="OrthoDB" id="5986190at2759"/>
<dbReference type="InterPro" id="IPR011990">
    <property type="entry name" value="TPR-like_helical_dom_sf"/>
</dbReference>
<feature type="region of interest" description="Disordered" evidence="1">
    <location>
        <begin position="217"/>
        <end position="239"/>
    </location>
</feature>
<evidence type="ECO:0000313" key="2">
    <source>
        <dbReference type="EMBL" id="KAH7317055.1"/>
    </source>
</evidence>
<dbReference type="Pfam" id="PF13374">
    <property type="entry name" value="TPR_10"/>
    <property type="match status" value="1"/>
</dbReference>
<dbReference type="InterPro" id="IPR027417">
    <property type="entry name" value="P-loop_NTPase"/>
</dbReference>